<keyword evidence="1" id="KW-1133">Transmembrane helix</keyword>
<evidence type="ECO:0000259" key="2">
    <source>
        <dbReference type="Pfam" id="PF13231"/>
    </source>
</evidence>
<feature type="transmembrane region" description="Helical" evidence="1">
    <location>
        <begin position="299"/>
        <end position="316"/>
    </location>
</feature>
<keyword evidence="3" id="KW-0808">Transferase</keyword>
<reference evidence="3" key="1">
    <citation type="submission" date="2023-06" db="EMBL/GenBank/DDBJ databases">
        <title>Uncultivated large filamentous bacteria from sulfidic sediments reveal new species and different genomic features in energy metabolism and defense.</title>
        <authorList>
            <person name="Fonseca A."/>
        </authorList>
    </citation>
    <scope>NUCLEOTIDE SEQUENCE</scope>
    <source>
        <strain evidence="3">HSG4</strain>
    </source>
</reference>
<dbReference type="EMBL" id="JAUCGM010000111">
    <property type="protein sequence ID" value="MDM8562306.1"/>
    <property type="molecule type" value="Genomic_DNA"/>
</dbReference>
<proteinExistence type="predicted"/>
<sequence>MVKNNLFLTYFWRIFLLLLFVLILARTAWLSDDAYITFRTIDNFINGYGLTWNIAERVQVYTHPLWMFLLSGLYYFTREIYFTSLIFSMVISTLAVFLLAFKLSRSFFASITVLCVLILSQAFMDFSTSGLENPLSHLLLALFYLIYFQWDIKENKVTFLLALVACLAILNRMDSILMYIPALLYIVWQNWRKTKIMIFAFLPFVAWEIFSLIYYGSLFPNTAYAKLNTGIPSVELMQQGIVYLKDSFVRDSLTLFTIFLSAFLLFITKQWKLLPLLVANLLTLLYVVKVGGDFMSGRFFTLILFNSCIILSQIPWQIFTCQLIKGFTLAVLVGLGFHAISPTIASSKSSNNQEVPPNGIADERSFYFQATGLFRNLRDKKSQELVHDWVNDGKKLKSSEQKIVVSENIGFTGYYAGTKSFIIDYFGLSNAFLSRLPINTYEGWYNYTGKMWRIGHFYREAKPDYINSIKQGKNLIRDPKEAKLYDQIVLITRGDLFTYERWKAIWQVNFSGLFGN</sequence>
<comment type="caution">
    <text evidence="3">The sequence shown here is derived from an EMBL/GenBank/DDBJ whole genome shotgun (WGS) entry which is preliminary data.</text>
</comment>
<dbReference type="Pfam" id="PF13231">
    <property type="entry name" value="PMT_2"/>
    <property type="match status" value="1"/>
</dbReference>
<dbReference type="Proteomes" id="UP001171945">
    <property type="component" value="Unassembled WGS sequence"/>
</dbReference>
<feature type="domain" description="Glycosyltransferase RgtA/B/C/D-like" evidence="2">
    <location>
        <begin position="80"/>
        <end position="196"/>
    </location>
</feature>
<feature type="transmembrane region" description="Helical" evidence="1">
    <location>
        <begin position="135"/>
        <end position="152"/>
    </location>
</feature>
<keyword evidence="3" id="KW-0328">Glycosyltransferase</keyword>
<dbReference type="GO" id="GO:0016757">
    <property type="term" value="F:glycosyltransferase activity"/>
    <property type="evidence" value="ECO:0007669"/>
    <property type="project" value="UniProtKB-KW"/>
</dbReference>
<feature type="transmembrane region" description="Helical" evidence="1">
    <location>
        <begin position="80"/>
        <end position="100"/>
    </location>
</feature>
<feature type="transmembrane region" description="Helical" evidence="1">
    <location>
        <begin position="322"/>
        <end position="340"/>
    </location>
</feature>
<feature type="transmembrane region" description="Helical" evidence="1">
    <location>
        <begin position="159"/>
        <end position="184"/>
    </location>
</feature>
<gene>
    <name evidence="3" type="ORF">QUF54_03030</name>
</gene>
<feature type="transmembrane region" description="Helical" evidence="1">
    <location>
        <begin position="248"/>
        <end position="267"/>
    </location>
</feature>
<evidence type="ECO:0000256" key="1">
    <source>
        <dbReference type="SAM" id="Phobius"/>
    </source>
</evidence>
<keyword evidence="1" id="KW-0812">Transmembrane</keyword>
<accession>A0ABT7VSN5</accession>
<keyword evidence="4" id="KW-1185">Reference proteome</keyword>
<name>A0ABT7VSN5_9GAMM</name>
<dbReference type="EC" id="2.4.-.-" evidence="3"/>
<dbReference type="InterPro" id="IPR038731">
    <property type="entry name" value="RgtA/B/C-like"/>
</dbReference>
<feature type="transmembrane region" description="Helical" evidence="1">
    <location>
        <begin position="196"/>
        <end position="216"/>
    </location>
</feature>
<evidence type="ECO:0000313" key="4">
    <source>
        <dbReference type="Proteomes" id="UP001171945"/>
    </source>
</evidence>
<feature type="transmembrane region" description="Helical" evidence="1">
    <location>
        <begin position="107"/>
        <end position="123"/>
    </location>
</feature>
<evidence type="ECO:0000313" key="3">
    <source>
        <dbReference type="EMBL" id="MDM8562306.1"/>
    </source>
</evidence>
<organism evidence="3 4">
    <name type="scientific">Candidatus Marithioploca araucensis</name>
    <dbReference type="NCBI Taxonomy" id="70273"/>
    <lineage>
        <taxon>Bacteria</taxon>
        <taxon>Pseudomonadati</taxon>
        <taxon>Pseudomonadota</taxon>
        <taxon>Gammaproteobacteria</taxon>
        <taxon>Thiotrichales</taxon>
        <taxon>Thiotrichaceae</taxon>
        <taxon>Candidatus Marithioploca</taxon>
    </lineage>
</organism>
<keyword evidence="1" id="KW-0472">Membrane</keyword>
<protein>
    <submittedName>
        <fullName evidence="3">Glycosyltransferase family 39 protein</fullName>
        <ecNumber evidence="3">2.4.-.-</ecNumber>
    </submittedName>
</protein>